<dbReference type="Proteomes" id="UP000281094">
    <property type="component" value="Unassembled WGS sequence"/>
</dbReference>
<reference evidence="1 2" key="1">
    <citation type="submission" date="2018-10" db="EMBL/GenBank/DDBJ databases">
        <title>Notoacmeibacter sp. M2BS9Y-3-1, whole genome shotgun sequence.</title>
        <authorList>
            <person name="Tuo L."/>
        </authorList>
    </citation>
    <scope>NUCLEOTIDE SEQUENCE [LARGE SCALE GENOMIC DNA]</scope>
    <source>
        <strain evidence="1 2">M2BS9Y-3-1</strain>
    </source>
</reference>
<sequence>MILRRGLFCWRLTWPHEQNAAHFGTCIRVHDGATVGVVVKHFDDRWNWAAYDAETNPRGIETDKALAKIAVERNARAMRKEPDFMYRANYKSASARMIEVVDDRL</sequence>
<evidence type="ECO:0000313" key="1">
    <source>
        <dbReference type="EMBL" id="RLQ87093.1"/>
    </source>
</evidence>
<protein>
    <submittedName>
        <fullName evidence="1">Uncharacterized protein</fullName>
    </submittedName>
</protein>
<organism evidence="1 2">
    <name type="scientific">Notoacmeibacter ruber</name>
    <dbReference type="NCBI Taxonomy" id="2670375"/>
    <lineage>
        <taxon>Bacteria</taxon>
        <taxon>Pseudomonadati</taxon>
        <taxon>Pseudomonadota</taxon>
        <taxon>Alphaproteobacteria</taxon>
        <taxon>Hyphomicrobiales</taxon>
        <taxon>Notoacmeibacteraceae</taxon>
        <taxon>Notoacmeibacter</taxon>
    </lineage>
</organism>
<dbReference type="AlphaFoldDB" id="A0A3L7J8U1"/>
<proteinExistence type="predicted"/>
<name>A0A3L7J8U1_9HYPH</name>
<keyword evidence="2" id="KW-1185">Reference proteome</keyword>
<evidence type="ECO:0000313" key="2">
    <source>
        <dbReference type="Proteomes" id="UP000281094"/>
    </source>
</evidence>
<dbReference type="EMBL" id="RCWN01000001">
    <property type="protein sequence ID" value="RLQ87093.1"/>
    <property type="molecule type" value="Genomic_DNA"/>
</dbReference>
<comment type="caution">
    <text evidence="1">The sequence shown here is derived from an EMBL/GenBank/DDBJ whole genome shotgun (WGS) entry which is preliminary data.</text>
</comment>
<accession>A0A3L7J8U1</accession>
<gene>
    <name evidence="1" type="ORF">D8780_01560</name>
</gene>